<gene>
    <name evidence="1" type="ORF">GEV02_12715</name>
</gene>
<proteinExistence type="predicted"/>
<evidence type="ECO:0000313" key="2">
    <source>
        <dbReference type="Proteomes" id="UP000440498"/>
    </source>
</evidence>
<dbReference type="EMBL" id="WHUG01000004">
    <property type="protein sequence ID" value="MQA39019.1"/>
    <property type="molecule type" value="Genomic_DNA"/>
</dbReference>
<accession>A0A6A7N1S6</accession>
<comment type="caution">
    <text evidence="1">The sequence shown here is derived from an EMBL/GenBank/DDBJ whole genome shotgun (WGS) entry which is preliminary data.</text>
</comment>
<dbReference type="Proteomes" id="UP000440498">
    <property type="component" value="Unassembled WGS sequence"/>
</dbReference>
<sequence>MKQPQDRQNERNTMLLRVKKQDVQSDSWVRPDPLDYCLAVWKEWMASTGQRNLGARIMGGLVGETDGHGQDLHEAQHSHDMQVAAATDAMIDSLDRIHVWAIYASCRIATAWRFPNADLLTTAAAARAELIVKLKKNECTRNLF</sequence>
<evidence type="ECO:0000313" key="1">
    <source>
        <dbReference type="EMBL" id="MQA39019.1"/>
    </source>
</evidence>
<keyword evidence="2" id="KW-1185">Reference proteome</keyword>
<reference evidence="1 2" key="1">
    <citation type="submission" date="2019-10" db="EMBL/GenBank/DDBJ databases">
        <title>Two novel species isolated from a subtropical stream in China.</title>
        <authorList>
            <person name="Lu H."/>
        </authorList>
    </citation>
    <scope>NUCLEOTIDE SEQUENCE [LARGE SCALE GENOMIC DNA]</scope>
    <source>
        <strain evidence="1 2">FT29W</strain>
    </source>
</reference>
<organism evidence="1 2">
    <name type="scientific">Rugamonas aquatica</name>
    <dbReference type="NCBI Taxonomy" id="2743357"/>
    <lineage>
        <taxon>Bacteria</taxon>
        <taxon>Pseudomonadati</taxon>
        <taxon>Pseudomonadota</taxon>
        <taxon>Betaproteobacteria</taxon>
        <taxon>Burkholderiales</taxon>
        <taxon>Oxalobacteraceae</taxon>
        <taxon>Telluria group</taxon>
        <taxon>Rugamonas</taxon>
    </lineage>
</organism>
<dbReference type="RefSeq" id="WP_152838317.1">
    <property type="nucleotide sequence ID" value="NZ_WHUG01000004.1"/>
</dbReference>
<name>A0A6A7N1S6_9BURK</name>
<dbReference type="AlphaFoldDB" id="A0A6A7N1S6"/>
<protein>
    <submittedName>
        <fullName evidence="1">Uncharacterized protein</fullName>
    </submittedName>
</protein>